<dbReference type="Proteomes" id="UP000002276">
    <property type="component" value="Chromosome"/>
</dbReference>
<sequence>MSLLLIEKQKNNKGFMYY</sequence>
<name>A0A7I6GX39_BORGP</name>
<protein>
    <submittedName>
        <fullName evidence="1">Uncharacterized protein</fullName>
    </submittedName>
</protein>
<reference evidence="1 2" key="1">
    <citation type="journal article" date="2004" name="Nucleic Acids Res.">
        <title>Comparative analysis of the Borrelia garinii genome.</title>
        <authorList>
            <person name="Glockner G."/>
            <person name="Lehmann R."/>
            <person name="Romualdi A."/>
            <person name="Pradella S."/>
            <person name="Schulte-Spechtel U."/>
            <person name="Schilhabel M."/>
            <person name="Wilske B."/>
            <person name="Suhnel J."/>
            <person name="Platzer M."/>
        </authorList>
    </citation>
    <scope>NUCLEOTIDE SEQUENCE [LARGE SCALE GENOMIC DNA]</scope>
    <source>
        <strain evidence="2">ATCC BAA-2496 / DSM 23469 / PBi</strain>
    </source>
</reference>
<dbReference type="AlphaFoldDB" id="A0A7I6GX39"/>
<accession>A0A7I6GX39</accession>
<gene>
    <name evidence="1" type="ordered locus">BG0864</name>
</gene>
<organism evidence="1 2">
    <name type="scientific">Borrelia garinii subsp. bavariensis (strain ATCC BAA-2496 / DSM 23469 / PBi)</name>
    <name type="common">Borreliella bavariensis</name>
    <dbReference type="NCBI Taxonomy" id="290434"/>
    <lineage>
        <taxon>Bacteria</taxon>
        <taxon>Pseudomonadati</taxon>
        <taxon>Spirochaetota</taxon>
        <taxon>Spirochaetia</taxon>
        <taxon>Spirochaetales</taxon>
        <taxon>Borreliaceae</taxon>
        <taxon>Borreliella</taxon>
    </lineage>
</organism>
<dbReference type="KEGG" id="bga:BG0864"/>
<proteinExistence type="predicted"/>
<dbReference type="EMBL" id="CP000013">
    <property type="protein sequence ID" value="AAU07686.1"/>
    <property type="molecule type" value="Genomic_DNA"/>
</dbReference>
<evidence type="ECO:0000313" key="2">
    <source>
        <dbReference type="Proteomes" id="UP000002276"/>
    </source>
</evidence>
<evidence type="ECO:0000313" key="1">
    <source>
        <dbReference type="EMBL" id="AAU07686.1"/>
    </source>
</evidence>